<dbReference type="GO" id="GO:0031267">
    <property type="term" value="F:small GTPase binding"/>
    <property type="evidence" value="ECO:0007669"/>
    <property type="project" value="TreeGrafter"/>
</dbReference>
<organism evidence="1 2">
    <name type="scientific">Naegleria lovaniensis</name>
    <name type="common">Amoeba</name>
    <dbReference type="NCBI Taxonomy" id="51637"/>
    <lineage>
        <taxon>Eukaryota</taxon>
        <taxon>Discoba</taxon>
        <taxon>Heterolobosea</taxon>
        <taxon>Tetramitia</taxon>
        <taxon>Eutetramitia</taxon>
        <taxon>Vahlkampfiidae</taxon>
        <taxon>Naegleria</taxon>
    </lineage>
</organism>
<dbReference type="InterPro" id="IPR001611">
    <property type="entry name" value="Leu-rich_rpt"/>
</dbReference>
<keyword evidence="2" id="KW-1185">Reference proteome</keyword>
<dbReference type="InterPro" id="IPR032675">
    <property type="entry name" value="LRR_dom_sf"/>
</dbReference>
<protein>
    <submittedName>
        <fullName evidence="1">Uncharacterized protein</fullName>
    </submittedName>
</protein>
<reference evidence="1 2" key="1">
    <citation type="journal article" date="2018" name="BMC Genomics">
        <title>The genome of Naegleria lovaniensis, the basis for a comparative approach to unravel pathogenicity factors of the human pathogenic amoeba N. fowleri.</title>
        <authorList>
            <person name="Liechti N."/>
            <person name="Schurch N."/>
            <person name="Bruggmann R."/>
            <person name="Wittwer M."/>
        </authorList>
    </citation>
    <scope>NUCLEOTIDE SEQUENCE [LARGE SCALE GENOMIC DNA]</scope>
    <source>
        <strain evidence="1 2">ATCC 30569</strain>
    </source>
</reference>
<dbReference type="GO" id="GO:0005829">
    <property type="term" value="C:cytosol"/>
    <property type="evidence" value="ECO:0007669"/>
    <property type="project" value="TreeGrafter"/>
</dbReference>
<proteinExistence type="predicted"/>
<dbReference type="PANTHER" id="PTHR24113:SF15">
    <property type="entry name" value="NACHT DOMAIN-CONTAINING PROTEIN"/>
    <property type="match status" value="1"/>
</dbReference>
<name>A0AA88GPD5_NAELO</name>
<dbReference type="Proteomes" id="UP000816034">
    <property type="component" value="Unassembled WGS sequence"/>
</dbReference>
<dbReference type="GO" id="GO:0005634">
    <property type="term" value="C:nucleus"/>
    <property type="evidence" value="ECO:0007669"/>
    <property type="project" value="TreeGrafter"/>
</dbReference>
<evidence type="ECO:0000313" key="1">
    <source>
        <dbReference type="EMBL" id="KAG2382826.1"/>
    </source>
</evidence>
<dbReference type="GO" id="GO:0048471">
    <property type="term" value="C:perinuclear region of cytoplasm"/>
    <property type="evidence" value="ECO:0007669"/>
    <property type="project" value="TreeGrafter"/>
</dbReference>
<dbReference type="EMBL" id="PYSW02000022">
    <property type="protein sequence ID" value="KAG2382826.1"/>
    <property type="molecule type" value="Genomic_DNA"/>
</dbReference>
<dbReference type="GO" id="GO:0005096">
    <property type="term" value="F:GTPase activator activity"/>
    <property type="evidence" value="ECO:0007669"/>
    <property type="project" value="InterPro"/>
</dbReference>
<accession>A0AA88GPD5</accession>
<evidence type="ECO:0000313" key="2">
    <source>
        <dbReference type="Proteomes" id="UP000816034"/>
    </source>
</evidence>
<gene>
    <name evidence="1" type="ORF">C9374_004793</name>
</gene>
<sequence length="274" mass="30795">MTKGMKSLKQLTLNLTSMDLNSIKIICNNGEFAKNLTELNVAMNGIDSEGVKVIASCEHLTNLKSLNLYYNRVDSEGVNSIIHSKYLKQLTELNLGDNDNIGSDSVALLSSTDNLKHLQILELHENMIGSEGVKSLSNASLLNQITRLNLSCNDLCSEDVALLAKSENLKNLTELSLSRNVICSQGVKYLSESDCTLQRLRVLDLSENWLDEEALHFLSTSLNFENLTRLSLANNRFLQVLQPSDHDEMIKIFKQEGQSLKNLRYVDIFINENW</sequence>
<comment type="caution">
    <text evidence="1">The sequence shown here is derived from an EMBL/GenBank/DDBJ whole genome shotgun (WGS) entry which is preliminary data.</text>
</comment>
<dbReference type="Gene3D" id="3.80.10.10">
    <property type="entry name" value="Ribonuclease Inhibitor"/>
    <property type="match status" value="2"/>
</dbReference>
<dbReference type="SUPFAM" id="SSF52047">
    <property type="entry name" value="RNI-like"/>
    <property type="match status" value="1"/>
</dbReference>
<dbReference type="InterPro" id="IPR027038">
    <property type="entry name" value="RanGap"/>
</dbReference>
<dbReference type="PANTHER" id="PTHR24113">
    <property type="entry name" value="RAN GTPASE-ACTIVATING PROTEIN 1"/>
    <property type="match status" value="1"/>
</dbReference>
<dbReference type="Pfam" id="PF13516">
    <property type="entry name" value="LRR_6"/>
    <property type="match status" value="5"/>
</dbReference>
<dbReference type="GeneID" id="68097248"/>
<dbReference type="RefSeq" id="XP_044548505.1">
    <property type="nucleotide sequence ID" value="XM_044694471.1"/>
</dbReference>
<dbReference type="GO" id="GO:0006913">
    <property type="term" value="P:nucleocytoplasmic transport"/>
    <property type="evidence" value="ECO:0007669"/>
    <property type="project" value="TreeGrafter"/>
</dbReference>
<dbReference type="AlphaFoldDB" id="A0AA88GPD5"/>